<reference evidence="11 12" key="1">
    <citation type="submission" date="2022-01" db="EMBL/GenBank/DDBJ databases">
        <authorList>
            <person name="Xiong W."/>
            <person name="Schranz E."/>
        </authorList>
    </citation>
    <scope>NUCLEOTIDE SEQUENCE [LARGE SCALE GENOMIC DNA]</scope>
</reference>
<evidence type="ECO:0000256" key="2">
    <source>
        <dbReference type="ARBA" id="ARBA00007849"/>
    </source>
</evidence>
<feature type="domain" description="Cytosolic endo-beta-N-acetylglucosaminidase TIM barrel" evidence="9">
    <location>
        <begin position="111"/>
        <end position="389"/>
    </location>
</feature>
<comment type="caution">
    <text evidence="11">The sequence shown here is derived from an EMBL/GenBank/DDBJ whole genome shotgun (WGS) entry which is preliminary data.</text>
</comment>
<dbReference type="EMBL" id="CAKMRJ010004445">
    <property type="protein sequence ID" value="CAH1438796.1"/>
    <property type="molecule type" value="Genomic_DNA"/>
</dbReference>
<dbReference type="Pfam" id="PF03644">
    <property type="entry name" value="Glyco_hydro_85"/>
    <property type="match status" value="1"/>
</dbReference>
<evidence type="ECO:0000256" key="5">
    <source>
        <dbReference type="ARBA" id="ARBA00022801"/>
    </source>
</evidence>
<dbReference type="FunFam" id="3.20.20.80:FF:000043">
    <property type="entry name" value="cytosolic endo-beta-N-acetylglucosaminidase"/>
    <property type="match status" value="1"/>
</dbReference>
<evidence type="ECO:0000259" key="9">
    <source>
        <dbReference type="Pfam" id="PF03644"/>
    </source>
</evidence>
<dbReference type="AlphaFoldDB" id="A0AAU9NLW3"/>
<dbReference type="CDD" id="cd06547">
    <property type="entry name" value="GH85_ENGase"/>
    <property type="match status" value="1"/>
</dbReference>
<dbReference type="InterPro" id="IPR032979">
    <property type="entry name" value="ENGase"/>
</dbReference>
<keyword evidence="12" id="KW-1185">Reference proteome</keyword>
<organism evidence="11 12">
    <name type="scientific">Lactuca virosa</name>
    <dbReference type="NCBI Taxonomy" id="75947"/>
    <lineage>
        <taxon>Eukaryota</taxon>
        <taxon>Viridiplantae</taxon>
        <taxon>Streptophyta</taxon>
        <taxon>Embryophyta</taxon>
        <taxon>Tracheophyta</taxon>
        <taxon>Spermatophyta</taxon>
        <taxon>Magnoliopsida</taxon>
        <taxon>eudicotyledons</taxon>
        <taxon>Gunneridae</taxon>
        <taxon>Pentapetalae</taxon>
        <taxon>asterids</taxon>
        <taxon>campanulids</taxon>
        <taxon>Asterales</taxon>
        <taxon>Asteraceae</taxon>
        <taxon>Cichorioideae</taxon>
        <taxon>Cichorieae</taxon>
        <taxon>Lactucinae</taxon>
        <taxon>Lactuca</taxon>
    </lineage>
</organism>
<feature type="domain" description="Cytosolic endo-beta-N-acetylglucosaminidase C-terminal" evidence="10">
    <location>
        <begin position="523"/>
        <end position="627"/>
    </location>
</feature>
<dbReference type="Pfam" id="PF25529">
    <property type="entry name" value="Ig_ENGASE1_C"/>
    <property type="match status" value="1"/>
</dbReference>
<evidence type="ECO:0000256" key="8">
    <source>
        <dbReference type="ARBA" id="ARBA00060018"/>
    </source>
</evidence>
<accession>A0AAU9NLW3</accession>
<dbReference type="Gene3D" id="2.60.120.260">
    <property type="entry name" value="Galactose-binding domain-like"/>
    <property type="match status" value="1"/>
</dbReference>
<dbReference type="GO" id="GO:0033925">
    <property type="term" value="F:mannosyl-glycoprotein endo-beta-N-acetylglucosaminidase activity"/>
    <property type="evidence" value="ECO:0007669"/>
    <property type="project" value="UniProtKB-EC"/>
</dbReference>
<dbReference type="Gene3D" id="3.20.20.80">
    <property type="entry name" value="Glycosidases"/>
    <property type="match status" value="1"/>
</dbReference>
<evidence type="ECO:0000256" key="1">
    <source>
        <dbReference type="ARBA" id="ARBA00004514"/>
    </source>
</evidence>
<dbReference type="GO" id="GO:0005829">
    <property type="term" value="C:cytosol"/>
    <property type="evidence" value="ECO:0007669"/>
    <property type="project" value="UniProtKB-SubCell"/>
</dbReference>
<proteinExistence type="inferred from homology"/>
<evidence type="ECO:0000313" key="11">
    <source>
        <dbReference type="EMBL" id="CAH1438796.1"/>
    </source>
</evidence>
<evidence type="ECO:0000256" key="7">
    <source>
        <dbReference type="ARBA" id="ARBA00034414"/>
    </source>
</evidence>
<dbReference type="Proteomes" id="UP001157418">
    <property type="component" value="Unassembled WGS sequence"/>
</dbReference>
<comment type="catalytic activity">
    <reaction evidence="7">
        <text>an N(4)-(oligosaccharide-(1-&gt;3)-[oligosaccharide-(1-&gt;6)]-beta-D-Man-(1-&gt;4)-beta-D-GlcNAc-(1-&gt;4)-alpha-D-GlcNAc)-L-asparaginyl-[protein] + H2O = an oligosaccharide-(1-&gt;3)-[oligosaccharide-(1-&gt;6)]-beta-D-Man-(1-&gt;4)-D-GlcNAc + N(4)-(N-acetyl-beta-D-glucosaminyl)-L-asparaginyl-[protein]</text>
        <dbReference type="Rhea" id="RHEA:73067"/>
        <dbReference type="Rhea" id="RHEA-COMP:12603"/>
        <dbReference type="Rhea" id="RHEA-COMP:18176"/>
        <dbReference type="ChEBI" id="CHEBI:15377"/>
        <dbReference type="ChEBI" id="CHEBI:132248"/>
        <dbReference type="ChEBI" id="CHEBI:192714"/>
        <dbReference type="ChEBI" id="CHEBI:192715"/>
        <dbReference type="EC" id="3.2.1.96"/>
    </reaction>
</comment>
<dbReference type="GO" id="GO:0006491">
    <property type="term" value="P:N-glycan processing"/>
    <property type="evidence" value="ECO:0007669"/>
    <property type="project" value="UniProtKB-ARBA"/>
</dbReference>
<comment type="similarity">
    <text evidence="2">Belongs to the glycosyl hydrolase 85 family.</text>
</comment>
<dbReference type="InterPro" id="IPR057882">
    <property type="entry name" value="ENGase_C"/>
</dbReference>
<evidence type="ECO:0000256" key="4">
    <source>
        <dbReference type="ARBA" id="ARBA00022490"/>
    </source>
</evidence>
<keyword evidence="5" id="KW-0378">Hydrolase</keyword>
<dbReference type="InterPro" id="IPR005201">
    <property type="entry name" value="TIM_ENGase"/>
</dbReference>
<dbReference type="PANTHER" id="PTHR13246">
    <property type="entry name" value="ENDO BETA N-ACETYLGLUCOSAMINIDASE"/>
    <property type="match status" value="1"/>
</dbReference>
<dbReference type="EC" id="3.2.1.96" evidence="3"/>
<evidence type="ECO:0000256" key="6">
    <source>
        <dbReference type="ARBA" id="ARBA00023295"/>
    </source>
</evidence>
<name>A0AAU9NLW3_9ASTR</name>
<keyword evidence="6" id="KW-0326">Glycosidase</keyword>
<evidence type="ECO:0000256" key="3">
    <source>
        <dbReference type="ARBA" id="ARBA00012566"/>
    </source>
</evidence>
<sequence length="630" mass="70347">MLNLFRTYINRRTLISIRNFYNSIIDPIFSVFSPKMNPDDSQEPEFDPRVPSVPVSYPIKTLEDLKLRTYFDSFHFQFNKASVPLRRSGVDGVSLPNRRRIMVCHDMAGGYTDDKWVQGGSNADAYSIWHWYLMDVFIYFSHSLVTLPPPGWVNAAHKHGVKVLGTFIVEWDEGKLIADQFLASTTVADMYAERLSELAVALGFDGWLINMEVSLDIEKIPIMKEFVSHLTKVMHSSVPGSLVIWYDSVTTEGQLNWQNQLNNYNKPFFDICDGIFTNYSWTEDYPKLSAAVAGDRKFDVYMGIDVFGRGTYGGGQWTANVALDVIKKDDVSAAIFAPGWVYETKQPPDFQTAQNRWWSLVEKSWGITRSYPNVLPFYSNFDRGNSYHFSVDGKSVSDAPWNNLSNQSFQPVLEFSGDTTTETIQASVDLKEASYSGGGNITFKGALEDDGSSMIGLSLEFTNTMNMENKTSILLASSGDTLLTMNQFSSKFDSVIMPRHVKKTSSGWVIQDSSVTMVGSTLTASEWNVKSQNVNWKSGSVSLKILWTLNSGVSPGFSKYNVYVENEEGKLVKSSNFLGVASVEAFYISDLLVPAGISSLKFIIQVCGSGGASQELVDSPFLRLQVEGAF</sequence>
<evidence type="ECO:0000259" key="10">
    <source>
        <dbReference type="Pfam" id="PF25529"/>
    </source>
</evidence>
<evidence type="ECO:0000313" key="12">
    <source>
        <dbReference type="Proteomes" id="UP001157418"/>
    </source>
</evidence>
<dbReference type="PANTHER" id="PTHR13246:SF1">
    <property type="entry name" value="CYTOSOLIC ENDO-BETA-N-ACETYLGLUCOSAMINIDASE"/>
    <property type="match status" value="1"/>
</dbReference>
<comment type="subcellular location">
    <subcellularLocation>
        <location evidence="1">Cytoplasm</location>
        <location evidence="1">Cytosol</location>
    </subcellularLocation>
</comment>
<keyword evidence="4" id="KW-0963">Cytoplasm</keyword>
<gene>
    <name evidence="11" type="ORF">LVIROSA_LOCUS25032</name>
</gene>
<protein>
    <recommendedName>
        <fullName evidence="3">mannosyl-glycoprotein endo-beta-N-acetylglucosaminidase</fullName>
        <ecNumber evidence="3">3.2.1.96</ecNumber>
    </recommendedName>
</protein>
<comment type="function">
    <text evidence="8">Endoglycosidase that releases N-glycans from glycoproteins by cleaving the beta-1,4-glycosidic bond in the N,N'-diacetylchitobiose core. Involved in the production of high-mannose type N-glycans during plant development and fruit maturation.</text>
</comment>